<sequence length="551" mass="64270">MSQLETMASEPKDCTEKVFNDPIHGNMGFPSLCVKIIDTPQFQRLRYLKQLGGGYFVYPDASHNRFEHSLGVCHLAGLLVTELRDRQPTLEITPQDVLCVQIAGLCHDLGHGPFSHVFDNKFIPAVEREKKEEREREREREKEGIPAAEREKEREREKEQEEREREQEGTSADKPKRWKHEDASLAMFDHMVKENKLEEDFGECHLTPLHRKFIKALIVGEPTEELLESAWDTKKKDFLFEIVANKRNGVDVDKWDYFQRDCHHLGMTSSFDLKRFIKFARVITDPVDGKSQICYRDKEAFNMYQLFHTRFTLHHRAYQHKTVQAVELMLVEAMREADKFLKIPGDDGKEWKISECIDHMDAYTKLTDNVIHQILLSKGEGPNSPEERAKKIVNDLQQRKLHKCVGEIVVPVLADDYMPKSEKSVKEEIEELILKKTGLDERIRIQVSKLDYGNEADNPVNDVRFWKKDKPDTAVPFKAVEVSFLVPQFCFMERLVRVFFKTGASNDKDWIENLQKVCRDWCDEQKVKRTEGEHADKFGKHASGTFYPTFH</sequence>
<evidence type="ECO:0000313" key="5">
    <source>
        <dbReference type="Proteomes" id="UP001374579"/>
    </source>
</evidence>
<dbReference type="CDD" id="cd00077">
    <property type="entry name" value="HDc"/>
    <property type="match status" value="1"/>
</dbReference>
<dbReference type="SMART" id="SM00471">
    <property type="entry name" value="HDc"/>
    <property type="match status" value="1"/>
</dbReference>
<reference evidence="4 5" key="1">
    <citation type="submission" date="2024-02" db="EMBL/GenBank/DDBJ databases">
        <title>Chromosome-scale genome assembly of the rough periwinkle Littorina saxatilis.</title>
        <authorList>
            <person name="De Jode A."/>
            <person name="Faria R."/>
            <person name="Formenti G."/>
            <person name="Sims Y."/>
            <person name="Smith T.P."/>
            <person name="Tracey A."/>
            <person name="Wood J.M.D."/>
            <person name="Zagrodzka Z.B."/>
            <person name="Johannesson K."/>
            <person name="Butlin R.K."/>
            <person name="Leder E.H."/>
        </authorList>
    </citation>
    <scope>NUCLEOTIDE SEQUENCE [LARGE SCALE GENOMIC DNA]</scope>
    <source>
        <strain evidence="4">Snail1</strain>
        <tissue evidence="4">Muscle</tissue>
    </source>
</reference>
<evidence type="ECO:0000256" key="2">
    <source>
        <dbReference type="SAM" id="MobiDB-lite"/>
    </source>
</evidence>
<feature type="domain" description="HD" evidence="3">
    <location>
        <begin position="65"/>
        <end position="178"/>
    </location>
</feature>
<dbReference type="InterPro" id="IPR003607">
    <property type="entry name" value="HD/PDEase_dom"/>
</dbReference>
<dbReference type="PROSITE" id="PS51831">
    <property type="entry name" value="HD"/>
    <property type="match status" value="1"/>
</dbReference>
<keyword evidence="5" id="KW-1185">Reference proteome</keyword>
<dbReference type="InterPro" id="IPR050135">
    <property type="entry name" value="dGTPase-like"/>
</dbReference>
<comment type="similarity">
    <text evidence="1">Belongs to the SAMHD1 family.</text>
</comment>
<dbReference type="GO" id="GO:0006203">
    <property type="term" value="P:dGTP catabolic process"/>
    <property type="evidence" value="ECO:0007669"/>
    <property type="project" value="TreeGrafter"/>
</dbReference>
<protein>
    <recommendedName>
        <fullName evidence="3">HD domain-containing protein</fullName>
    </recommendedName>
</protein>
<organism evidence="4 5">
    <name type="scientific">Littorina saxatilis</name>
    <dbReference type="NCBI Taxonomy" id="31220"/>
    <lineage>
        <taxon>Eukaryota</taxon>
        <taxon>Metazoa</taxon>
        <taxon>Spiralia</taxon>
        <taxon>Lophotrochozoa</taxon>
        <taxon>Mollusca</taxon>
        <taxon>Gastropoda</taxon>
        <taxon>Caenogastropoda</taxon>
        <taxon>Littorinimorpha</taxon>
        <taxon>Littorinoidea</taxon>
        <taxon>Littorinidae</taxon>
        <taxon>Littorina</taxon>
    </lineage>
</organism>
<accession>A0AAN9BZW0</accession>
<evidence type="ECO:0000256" key="1">
    <source>
        <dbReference type="ARBA" id="ARBA00005776"/>
    </source>
</evidence>
<gene>
    <name evidence="4" type="ORF">V1264_000279</name>
</gene>
<feature type="region of interest" description="Disordered" evidence="2">
    <location>
        <begin position="129"/>
        <end position="179"/>
    </location>
</feature>
<comment type="caution">
    <text evidence="4">The sequence shown here is derived from an EMBL/GenBank/DDBJ whole genome shotgun (WGS) entry which is preliminary data.</text>
</comment>
<name>A0AAN9BZW0_9CAEN</name>
<dbReference type="PANTHER" id="PTHR11373:SF4">
    <property type="entry name" value="DEOXYNUCLEOSIDE TRIPHOSPHATE TRIPHOSPHOHYDROLASE SAMHD1"/>
    <property type="match status" value="1"/>
</dbReference>
<dbReference type="PANTHER" id="PTHR11373">
    <property type="entry name" value="DEOXYNUCLEOSIDE TRIPHOSPHATE TRIPHOSPHOHYDROLASE"/>
    <property type="match status" value="1"/>
</dbReference>
<dbReference type="Gene3D" id="1.10.3210.10">
    <property type="entry name" value="Hypothetical protein af1432"/>
    <property type="match status" value="1"/>
</dbReference>
<dbReference type="Proteomes" id="UP001374579">
    <property type="component" value="Unassembled WGS sequence"/>
</dbReference>
<dbReference type="EMBL" id="JBAMIC010000001">
    <property type="protein sequence ID" value="KAK7114174.1"/>
    <property type="molecule type" value="Genomic_DNA"/>
</dbReference>
<dbReference type="Pfam" id="PF01966">
    <property type="entry name" value="HD"/>
    <property type="match status" value="1"/>
</dbReference>
<dbReference type="GO" id="GO:0005634">
    <property type="term" value="C:nucleus"/>
    <property type="evidence" value="ECO:0007669"/>
    <property type="project" value="TreeGrafter"/>
</dbReference>
<dbReference type="AlphaFoldDB" id="A0AAN9BZW0"/>
<dbReference type="SUPFAM" id="SSF109604">
    <property type="entry name" value="HD-domain/PDEase-like"/>
    <property type="match status" value="1"/>
</dbReference>
<dbReference type="GO" id="GO:0008832">
    <property type="term" value="F:dGTPase activity"/>
    <property type="evidence" value="ECO:0007669"/>
    <property type="project" value="TreeGrafter"/>
</dbReference>
<proteinExistence type="inferred from homology"/>
<evidence type="ECO:0000313" key="4">
    <source>
        <dbReference type="EMBL" id="KAK7114174.1"/>
    </source>
</evidence>
<dbReference type="Gene3D" id="3.30.70.2760">
    <property type="match status" value="1"/>
</dbReference>
<dbReference type="InterPro" id="IPR006674">
    <property type="entry name" value="HD_domain"/>
</dbReference>
<evidence type="ECO:0000259" key="3">
    <source>
        <dbReference type="PROSITE" id="PS51831"/>
    </source>
</evidence>